<evidence type="ECO:0000313" key="1">
    <source>
        <dbReference type="EMBL" id="KAJ1156406.1"/>
    </source>
</evidence>
<organism evidence="1 2">
    <name type="scientific">Pleurodeles waltl</name>
    <name type="common">Iberian ribbed newt</name>
    <dbReference type="NCBI Taxonomy" id="8319"/>
    <lineage>
        <taxon>Eukaryota</taxon>
        <taxon>Metazoa</taxon>
        <taxon>Chordata</taxon>
        <taxon>Craniata</taxon>
        <taxon>Vertebrata</taxon>
        <taxon>Euteleostomi</taxon>
        <taxon>Amphibia</taxon>
        <taxon>Batrachia</taxon>
        <taxon>Caudata</taxon>
        <taxon>Salamandroidea</taxon>
        <taxon>Salamandridae</taxon>
        <taxon>Pleurodelinae</taxon>
        <taxon>Pleurodeles</taxon>
    </lineage>
</organism>
<keyword evidence="2" id="KW-1185">Reference proteome</keyword>
<dbReference type="AlphaFoldDB" id="A0AAV7RV79"/>
<protein>
    <submittedName>
        <fullName evidence="1">Uncharacterized protein</fullName>
    </submittedName>
</protein>
<dbReference type="Proteomes" id="UP001066276">
    <property type="component" value="Chromosome 5"/>
</dbReference>
<reference evidence="1" key="1">
    <citation type="journal article" date="2022" name="bioRxiv">
        <title>Sequencing and chromosome-scale assembly of the giantPleurodeles waltlgenome.</title>
        <authorList>
            <person name="Brown T."/>
            <person name="Elewa A."/>
            <person name="Iarovenko S."/>
            <person name="Subramanian E."/>
            <person name="Araus A.J."/>
            <person name="Petzold A."/>
            <person name="Susuki M."/>
            <person name="Suzuki K.-i.T."/>
            <person name="Hayashi T."/>
            <person name="Toyoda A."/>
            <person name="Oliveira C."/>
            <person name="Osipova E."/>
            <person name="Leigh N.D."/>
            <person name="Simon A."/>
            <person name="Yun M.H."/>
        </authorList>
    </citation>
    <scope>NUCLEOTIDE SEQUENCE</scope>
    <source>
        <strain evidence="1">20211129_DDA</strain>
        <tissue evidence="1">Liver</tissue>
    </source>
</reference>
<gene>
    <name evidence="1" type="ORF">NDU88_009125</name>
</gene>
<accession>A0AAV7RV79</accession>
<evidence type="ECO:0000313" key="2">
    <source>
        <dbReference type="Proteomes" id="UP001066276"/>
    </source>
</evidence>
<name>A0AAV7RV79_PLEWA</name>
<sequence length="193" mass="20778">MAGPASCGAASLLAGLDCRDQVACCPGPRGLGLRGLRTGRVVVILGRDPLRAIGGGRTFCGTGAFSWGTSMLLVVVRWPGPDQAQERLLHWAAKLRIVAENKSHFFSTPEAAWEWFEVTGHTSGGVEGRKVQVPRSKCSRARRAWRRGDAGMRSATHAPDLEQLMQERREAIHSAATISAFPLASDSETEATQ</sequence>
<proteinExistence type="predicted"/>
<comment type="caution">
    <text evidence="1">The sequence shown here is derived from an EMBL/GenBank/DDBJ whole genome shotgun (WGS) entry which is preliminary data.</text>
</comment>
<dbReference type="EMBL" id="JANPWB010000009">
    <property type="protein sequence ID" value="KAJ1156406.1"/>
    <property type="molecule type" value="Genomic_DNA"/>
</dbReference>